<dbReference type="CDD" id="cd08249">
    <property type="entry name" value="enoyl_reductase_like"/>
    <property type="match status" value="1"/>
</dbReference>
<reference evidence="5 6" key="1">
    <citation type="submission" date="2021-02" db="EMBL/GenBank/DDBJ databases">
        <title>Genome assembly of Pseudopithomyces chartarum.</title>
        <authorList>
            <person name="Jauregui R."/>
            <person name="Singh J."/>
            <person name="Voisey C."/>
        </authorList>
    </citation>
    <scope>NUCLEOTIDE SEQUENCE [LARGE SCALE GENOMIC DNA]</scope>
    <source>
        <strain evidence="5 6">AGR01</strain>
    </source>
</reference>
<gene>
    <name evidence="5" type="ORF">GRF29_28g900469</name>
</gene>
<keyword evidence="3" id="KW-0560">Oxidoreductase</keyword>
<dbReference type="CDD" id="cd08152">
    <property type="entry name" value="y4iL_like"/>
    <property type="match status" value="1"/>
</dbReference>
<comment type="subunit">
    <text evidence="2">Monomer.</text>
</comment>
<keyword evidence="6" id="KW-1185">Reference proteome</keyword>
<dbReference type="InterPro" id="IPR011032">
    <property type="entry name" value="GroES-like_sf"/>
</dbReference>
<name>A0AAN6M038_9PLEO</name>
<dbReference type="Proteomes" id="UP001280581">
    <property type="component" value="Unassembled WGS sequence"/>
</dbReference>
<evidence type="ECO:0000256" key="2">
    <source>
        <dbReference type="ARBA" id="ARBA00011245"/>
    </source>
</evidence>
<dbReference type="InterPro" id="IPR020835">
    <property type="entry name" value="Catalase_sf"/>
</dbReference>
<dbReference type="EMBL" id="WVTA01000004">
    <property type="protein sequence ID" value="KAK3213769.1"/>
    <property type="molecule type" value="Genomic_DNA"/>
</dbReference>
<evidence type="ECO:0000256" key="3">
    <source>
        <dbReference type="ARBA" id="ARBA00023002"/>
    </source>
</evidence>
<dbReference type="SUPFAM" id="SSF51735">
    <property type="entry name" value="NAD(P)-binding Rossmann-fold domains"/>
    <property type="match status" value="2"/>
</dbReference>
<dbReference type="Pfam" id="PF08240">
    <property type="entry name" value="ADH_N"/>
    <property type="match status" value="2"/>
</dbReference>
<evidence type="ECO:0000313" key="6">
    <source>
        <dbReference type="Proteomes" id="UP001280581"/>
    </source>
</evidence>
<comment type="similarity">
    <text evidence="1">Belongs to the zinc-containing alcohol dehydrogenase family.</text>
</comment>
<dbReference type="Gene3D" id="3.90.180.10">
    <property type="entry name" value="Medium-chain alcohol dehydrogenases, catalytic domain"/>
    <property type="match status" value="2"/>
</dbReference>
<dbReference type="SUPFAM" id="SSF56634">
    <property type="entry name" value="Heme-dependent catalase-like"/>
    <property type="match status" value="1"/>
</dbReference>
<dbReference type="SUPFAM" id="SSF50129">
    <property type="entry name" value="GroES-like"/>
    <property type="match status" value="2"/>
</dbReference>
<dbReference type="GO" id="GO:0016651">
    <property type="term" value="F:oxidoreductase activity, acting on NAD(P)H"/>
    <property type="evidence" value="ECO:0007669"/>
    <property type="project" value="InterPro"/>
</dbReference>
<dbReference type="InterPro" id="IPR020843">
    <property type="entry name" value="ER"/>
</dbReference>
<dbReference type="InterPro" id="IPR052711">
    <property type="entry name" value="Zinc_ADH-like"/>
</dbReference>
<dbReference type="PANTHER" id="PTHR45033:SF1">
    <property type="entry name" value="OXIDOREDUCTASE (EUROFUNG)"/>
    <property type="match status" value="1"/>
</dbReference>
<dbReference type="PANTHER" id="PTHR45033">
    <property type="match status" value="1"/>
</dbReference>
<dbReference type="CDD" id="cd08276">
    <property type="entry name" value="MDR7"/>
    <property type="match status" value="1"/>
</dbReference>
<dbReference type="SMART" id="SM00829">
    <property type="entry name" value="PKS_ER"/>
    <property type="match status" value="1"/>
</dbReference>
<dbReference type="InterPro" id="IPR013154">
    <property type="entry name" value="ADH-like_N"/>
</dbReference>
<dbReference type="Pfam" id="PF00107">
    <property type="entry name" value="ADH_zinc_N"/>
    <property type="match status" value="1"/>
</dbReference>
<dbReference type="InterPro" id="IPR013149">
    <property type="entry name" value="ADH-like_C"/>
</dbReference>
<dbReference type="Gene3D" id="3.40.50.720">
    <property type="entry name" value="NAD(P)-binding Rossmann-like Domain"/>
    <property type="match status" value="2"/>
</dbReference>
<dbReference type="InterPro" id="IPR036291">
    <property type="entry name" value="NAD(P)-bd_dom_sf"/>
</dbReference>
<evidence type="ECO:0000256" key="1">
    <source>
        <dbReference type="ARBA" id="ARBA00008072"/>
    </source>
</evidence>
<feature type="domain" description="Enoyl reductase (ER)" evidence="4">
    <location>
        <begin position="336"/>
        <end position="664"/>
    </location>
</feature>
<dbReference type="Gene3D" id="2.40.180.10">
    <property type="entry name" value="Catalase core domain"/>
    <property type="match status" value="1"/>
</dbReference>
<organism evidence="5 6">
    <name type="scientific">Pseudopithomyces chartarum</name>
    <dbReference type="NCBI Taxonomy" id="1892770"/>
    <lineage>
        <taxon>Eukaryota</taxon>
        <taxon>Fungi</taxon>
        <taxon>Dikarya</taxon>
        <taxon>Ascomycota</taxon>
        <taxon>Pezizomycotina</taxon>
        <taxon>Dothideomycetes</taxon>
        <taxon>Pleosporomycetidae</taxon>
        <taxon>Pleosporales</taxon>
        <taxon>Massarineae</taxon>
        <taxon>Didymosphaeriaceae</taxon>
        <taxon>Pseudopithomyces</taxon>
    </lineage>
</organism>
<evidence type="ECO:0000313" key="5">
    <source>
        <dbReference type="EMBL" id="KAK3213769.1"/>
    </source>
</evidence>
<dbReference type="GO" id="GO:0020037">
    <property type="term" value="F:heme binding"/>
    <property type="evidence" value="ECO:0007669"/>
    <property type="project" value="InterPro"/>
</dbReference>
<evidence type="ECO:0000259" key="4">
    <source>
        <dbReference type="SMART" id="SM00829"/>
    </source>
</evidence>
<sequence>MSGNQAAFLLEPRGRFEVRDAPIEQPGFGEVYAGALQPADEKVAKFSMIPLEYPTVLGSPVGGVVEALGEGVTKVVIGDRVVCGTKIFTQKKAKYGGMQRYTIGDTDFKSVVTLGSYAPPSALFASSTLSMHYPSIPATSLPIEERGKKIMIWGGSSAMGSLSISYAKQAGYTVVSTSSPHNFALLQSLGADYVFDHSDPGTVERVRSLFPIHYWFDTISLKASVETILRILAPEEGTVTAAYIHMLLPLAMAGNPSLPDGITVGMHRFSTHTPENAEWAKYFLSRGGFMEQGIKGGVIRGVPPRPFGGLEKVSDGIEELHRGTYRAIRRTAKPYPLTIEFTNETLPESLGPNDVVIRIHAASLNYRDVAMLYEGKYPMPVTDRGIEGSCCAAEVVAIGSAVEAFTVGDHVTPTTNLNLLTGDERDAGFRALGGDVSGVLRQYAVFEEKHLVLLPSHLSWEEGATLTGVGTTAWVSLNELSGVPSGATALLQGTGGVSIMSLLVCLAAGIRPIITSSSDEKLSRLKNISPDILGLNYKSTPDIVAEVLRLTDGKGVDYVLNNIGLSSIPTDLQVLRQYGGSIALIGFLEGFSAEWDPSVLIALLSKAAKIRGILAGSRSDLEAFCRFIEEKKVDLKPLVDRVFSFDNAKAAFDYLESGGHVGKVPNGTIKTENQNMLVPGTYIHWDAPGVEKILTGEQEKIQAVSDQFNRFQMMNFNEHMHCLRVIVHDNLPLHLAQGMFSKPAAYDVIMRYSSLTPKILPDNIPAPRGIGMKIFGVKGEKLRGEDKETQDWTFNNYPILELRDPQTTYDIADSLERNWNDLATFADEQRNRPDADVATLGSQLPKQHMVSMPEYSQSAYRYGDYVAKLGVFPLGNKQKKLEYLDIKDSDPINTISQELRKFHMKNKVTYSFCAQLLQDLDEQPVDDIGIEWDANRYPFERVATIEFPPQDSWLPEFRVWWDDRITVNSWHGLKVHQPLGSTNRMRRVVYAESRKLRLRINGHRDYEEPRSLVEVPVSVLGPQLQPPYQQALQTTEVS</sequence>
<dbReference type="InterPro" id="IPR047122">
    <property type="entry name" value="Trans-enoyl_RdTase-like"/>
</dbReference>
<dbReference type="AlphaFoldDB" id="A0AAN6M038"/>
<proteinExistence type="inferred from homology"/>
<dbReference type="Pfam" id="PF13602">
    <property type="entry name" value="ADH_zinc_N_2"/>
    <property type="match status" value="1"/>
</dbReference>
<accession>A0AAN6M038</accession>
<protein>
    <recommendedName>
        <fullName evidence="4">Enoyl reductase (ER) domain-containing protein</fullName>
    </recommendedName>
</protein>
<comment type="caution">
    <text evidence="5">The sequence shown here is derived from an EMBL/GenBank/DDBJ whole genome shotgun (WGS) entry which is preliminary data.</text>
</comment>